<dbReference type="EMBL" id="DS566001">
    <property type="status" value="NOT_ANNOTATED_CDS"/>
    <property type="molecule type" value="Genomic_DNA"/>
</dbReference>
<feature type="compositionally biased region" description="Basic residues" evidence="10">
    <location>
        <begin position="251"/>
        <end position="272"/>
    </location>
</feature>
<dbReference type="GO" id="GO:0003712">
    <property type="term" value="F:transcription coregulator activity"/>
    <property type="evidence" value="ECO:0000318"/>
    <property type="project" value="GO_Central"/>
</dbReference>
<feature type="region of interest" description="Disordered" evidence="10">
    <location>
        <begin position="1281"/>
        <end position="1344"/>
    </location>
</feature>
<organism evidence="13 14">
    <name type="scientific">Phytophthora ramorum</name>
    <name type="common">Sudden oak death agent</name>
    <dbReference type="NCBI Taxonomy" id="164328"/>
    <lineage>
        <taxon>Eukaryota</taxon>
        <taxon>Sar</taxon>
        <taxon>Stramenopiles</taxon>
        <taxon>Oomycota</taxon>
        <taxon>Peronosporomycetes</taxon>
        <taxon>Peronosporales</taxon>
        <taxon>Peronosporaceae</taxon>
        <taxon>Phytophthora</taxon>
    </lineage>
</organism>
<feature type="region of interest" description="Disordered" evidence="10">
    <location>
        <begin position="1"/>
        <end position="79"/>
    </location>
</feature>
<dbReference type="CDD" id="cd18793">
    <property type="entry name" value="SF2_C_SNF"/>
    <property type="match status" value="1"/>
</dbReference>
<feature type="compositionally biased region" description="Basic residues" evidence="10">
    <location>
        <begin position="230"/>
        <end position="241"/>
    </location>
</feature>
<evidence type="ECO:0000256" key="5">
    <source>
        <dbReference type="ARBA" id="ARBA00022806"/>
    </source>
</evidence>
<keyword evidence="14" id="KW-1185">Reference proteome</keyword>
<evidence type="ECO:0000256" key="4">
    <source>
        <dbReference type="ARBA" id="ARBA00022801"/>
    </source>
</evidence>
<name>H3GDU3_PHYRM</name>
<feature type="compositionally biased region" description="Basic residues" evidence="10">
    <location>
        <begin position="181"/>
        <end position="190"/>
    </location>
</feature>
<dbReference type="EnsemblProtists" id="Phyra73755">
    <property type="protein sequence ID" value="Phyra73755"/>
    <property type="gene ID" value="Phyra73755"/>
</dbReference>
<dbReference type="Pfam" id="PF00271">
    <property type="entry name" value="Helicase_C"/>
    <property type="match status" value="1"/>
</dbReference>
<accession>H3GDU3</accession>
<evidence type="ECO:0000256" key="6">
    <source>
        <dbReference type="ARBA" id="ARBA00022840"/>
    </source>
</evidence>
<dbReference type="VEuPathDB" id="FungiDB:KRP22_2452"/>
<dbReference type="SMART" id="SM00487">
    <property type="entry name" value="DEXDc"/>
    <property type="match status" value="1"/>
</dbReference>
<evidence type="ECO:0000256" key="3">
    <source>
        <dbReference type="ARBA" id="ARBA00022741"/>
    </source>
</evidence>
<dbReference type="VEuPathDB" id="FungiDB:KRP22_2451"/>
<dbReference type="GO" id="GO:0005524">
    <property type="term" value="F:ATP binding"/>
    <property type="evidence" value="ECO:0007669"/>
    <property type="project" value="UniProtKB-KW"/>
</dbReference>
<dbReference type="Gene3D" id="3.40.50.300">
    <property type="entry name" value="P-loop containing nucleotide triphosphate hydrolases"/>
    <property type="match status" value="2"/>
</dbReference>
<feature type="coiled-coil region" evidence="9">
    <location>
        <begin position="1705"/>
        <end position="1732"/>
    </location>
</feature>
<dbReference type="InterPro" id="IPR014001">
    <property type="entry name" value="Helicase_ATP-bd"/>
</dbReference>
<feature type="compositionally biased region" description="Acidic residues" evidence="10">
    <location>
        <begin position="309"/>
        <end position="319"/>
    </location>
</feature>
<evidence type="ECO:0000256" key="9">
    <source>
        <dbReference type="SAM" id="Coils"/>
    </source>
</evidence>
<dbReference type="STRING" id="164328.H3GDU3"/>
<evidence type="ECO:0000256" key="1">
    <source>
        <dbReference type="ARBA" id="ARBA00004123"/>
    </source>
</evidence>
<evidence type="ECO:0000259" key="11">
    <source>
        <dbReference type="PROSITE" id="PS51192"/>
    </source>
</evidence>
<dbReference type="SMART" id="SM00490">
    <property type="entry name" value="HELICc"/>
    <property type="match status" value="1"/>
</dbReference>
<dbReference type="SUPFAM" id="SSF52540">
    <property type="entry name" value="P-loop containing nucleoside triphosphate hydrolases"/>
    <property type="match status" value="2"/>
</dbReference>
<dbReference type="CDD" id="cd18007">
    <property type="entry name" value="DEXHc_ATRX-like"/>
    <property type="match status" value="1"/>
</dbReference>
<keyword evidence="6" id="KW-0067">ATP-binding</keyword>
<dbReference type="OMA" id="EPLELMM"/>
<dbReference type="InParanoid" id="H3GDU3"/>
<dbReference type="Pfam" id="PF00176">
    <property type="entry name" value="SNF2-rel_dom"/>
    <property type="match status" value="1"/>
</dbReference>
<evidence type="ECO:0000256" key="8">
    <source>
        <dbReference type="ARBA" id="ARBA00023242"/>
    </source>
</evidence>
<feature type="compositionally biased region" description="Low complexity" evidence="10">
    <location>
        <begin position="671"/>
        <end position="687"/>
    </location>
</feature>
<dbReference type="HOGENOM" id="CLU_241031_0_0_1"/>
<dbReference type="GO" id="GO:0016887">
    <property type="term" value="F:ATP hydrolysis activity"/>
    <property type="evidence" value="ECO:0007669"/>
    <property type="project" value="InterPro"/>
</dbReference>
<dbReference type="PROSITE" id="PS51192">
    <property type="entry name" value="HELICASE_ATP_BIND_1"/>
    <property type="match status" value="1"/>
</dbReference>
<dbReference type="InterPro" id="IPR038718">
    <property type="entry name" value="SNF2-like_sf"/>
</dbReference>
<feature type="region of interest" description="Disordered" evidence="10">
    <location>
        <begin position="167"/>
        <end position="402"/>
    </location>
</feature>
<dbReference type="VEuPathDB" id="FungiDB:KRP23_4308"/>
<proteinExistence type="inferred from homology"/>
<comment type="subcellular location">
    <subcellularLocation>
        <location evidence="1">Nucleus</location>
    </subcellularLocation>
</comment>
<feature type="domain" description="Helicase ATP-binding" evidence="11">
    <location>
        <begin position="951"/>
        <end position="1156"/>
    </location>
</feature>
<keyword evidence="9" id="KW-0175">Coiled coil</keyword>
<evidence type="ECO:0000313" key="14">
    <source>
        <dbReference type="Proteomes" id="UP000005238"/>
    </source>
</evidence>
<evidence type="ECO:0000259" key="12">
    <source>
        <dbReference type="PROSITE" id="PS51194"/>
    </source>
</evidence>
<feature type="region of interest" description="Disordered" evidence="10">
    <location>
        <begin position="600"/>
        <end position="694"/>
    </location>
</feature>
<feature type="compositionally biased region" description="Polar residues" evidence="10">
    <location>
        <begin position="617"/>
        <end position="630"/>
    </location>
</feature>
<keyword evidence="4" id="KW-0378">Hydrolase</keyword>
<feature type="region of interest" description="Disordered" evidence="10">
    <location>
        <begin position="1854"/>
        <end position="1909"/>
    </location>
</feature>
<dbReference type="SUPFAM" id="SSF54160">
    <property type="entry name" value="Chromo domain-like"/>
    <property type="match status" value="1"/>
</dbReference>
<keyword evidence="7" id="KW-0238">DNA-binding</keyword>
<feature type="domain" description="Helicase C-terminal" evidence="12">
    <location>
        <begin position="1396"/>
        <end position="1565"/>
    </location>
</feature>
<dbReference type="InterPro" id="IPR016197">
    <property type="entry name" value="Chromo-like_dom_sf"/>
</dbReference>
<reference evidence="13" key="2">
    <citation type="submission" date="2015-06" db="UniProtKB">
        <authorList>
            <consortium name="EnsemblProtists"/>
        </authorList>
    </citation>
    <scope>IDENTIFICATION</scope>
    <source>
        <strain evidence="13">Pr102</strain>
    </source>
</reference>
<feature type="compositionally biased region" description="Polar residues" evidence="10">
    <location>
        <begin position="1861"/>
        <end position="1870"/>
    </location>
</feature>
<dbReference type="InterPro" id="IPR001650">
    <property type="entry name" value="Helicase_C-like"/>
</dbReference>
<evidence type="ECO:0000256" key="2">
    <source>
        <dbReference type="ARBA" id="ARBA00007025"/>
    </source>
</evidence>
<dbReference type="PANTHER" id="PTHR45797:SF1">
    <property type="entry name" value="HELICASE ARIP4"/>
    <property type="match status" value="1"/>
</dbReference>
<dbReference type="GO" id="GO:0003677">
    <property type="term" value="F:DNA binding"/>
    <property type="evidence" value="ECO:0007669"/>
    <property type="project" value="UniProtKB-KW"/>
</dbReference>
<dbReference type="InterPro" id="IPR044574">
    <property type="entry name" value="ARIP4-like"/>
</dbReference>
<dbReference type="InterPro" id="IPR027417">
    <property type="entry name" value="P-loop_NTPase"/>
</dbReference>
<keyword evidence="3" id="KW-0547">Nucleotide-binding</keyword>
<feature type="compositionally biased region" description="Low complexity" evidence="10">
    <location>
        <begin position="379"/>
        <end position="396"/>
    </location>
</feature>
<feature type="compositionally biased region" description="Basic and acidic residues" evidence="10">
    <location>
        <begin position="600"/>
        <end position="609"/>
    </location>
</feature>
<evidence type="ECO:0000313" key="13">
    <source>
        <dbReference type="EnsemblProtists" id="Phyra73755"/>
    </source>
</evidence>
<keyword evidence="5" id="KW-0347">Helicase</keyword>
<dbReference type="Gene3D" id="3.40.50.10810">
    <property type="entry name" value="Tandem AAA-ATPase domain"/>
    <property type="match status" value="1"/>
</dbReference>
<dbReference type="GO" id="GO:0005634">
    <property type="term" value="C:nucleus"/>
    <property type="evidence" value="ECO:0000318"/>
    <property type="project" value="GO_Central"/>
</dbReference>
<dbReference type="VEuPathDB" id="FungiDB:KRP23_4309"/>
<dbReference type="GO" id="GO:0006325">
    <property type="term" value="P:chromatin organization"/>
    <property type="evidence" value="ECO:0000318"/>
    <property type="project" value="GO_Central"/>
</dbReference>
<dbReference type="PANTHER" id="PTHR45797">
    <property type="entry name" value="RAD54-LIKE"/>
    <property type="match status" value="1"/>
</dbReference>
<protein>
    <submittedName>
        <fullName evidence="13">Uncharacterized protein</fullName>
    </submittedName>
</protein>
<dbReference type="Gene3D" id="1.20.120.850">
    <property type="entry name" value="SWI2/SNF2 ATPases, N-terminal domain"/>
    <property type="match status" value="1"/>
</dbReference>
<feature type="region of interest" description="Disordered" evidence="10">
    <location>
        <begin position="745"/>
        <end position="846"/>
    </location>
</feature>
<dbReference type="Gene3D" id="2.30.30.140">
    <property type="match status" value="1"/>
</dbReference>
<comment type="similarity">
    <text evidence="2">Belongs to the SNF2/RAD54 helicase family.</text>
</comment>
<feature type="compositionally biased region" description="Acidic residues" evidence="10">
    <location>
        <begin position="774"/>
        <end position="797"/>
    </location>
</feature>
<evidence type="ECO:0000256" key="10">
    <source>
        <dbReference type="SAM" id="MobiDB-lite"/>
    </source>
</evidence>
<evidence type="ECO:0000256" key="7">
    <source>
        <dbReference type="ARBA" id="ARBA00023125"/>
    </source>
</evidence>
<feature type="compositionally biased region" description="Low complexity" evidence="10">
    <location>
        <begin position="643"/>
        <end position="654"/>
    </location>
</feature>
<keyword evidence="8" id="KW-0539">Nucleus</keyword>
<dbReference type="eggNOG" id="KOG1016">
    <property type="taxonomic scope" value="Eukaryota"/>
</dbReference>
<feature type="compositionally biased region" description="Polar residues" evidence="10">
    <location>
        <begin position="1886"/>
        <end position="1900"/>
    </location>
</feature>
<dbReference type="Proteomes" id="UP000005238">
    <property type="component" value="Unassembled WGS sequence"/>
</dbReference>
<sequence length="1909" mass="212856">MYVTRRLLRSTMPPEPVEAMPEKEQKKAPLLHTPKRRAAARASAKISGRKASPKQTENGGDEKNKSRNQKKKEEKVQQQVKEELPAALHGHQLLIDVHYRGEQYAEARILDLDVEKELLFVHYMGWNARFDAWVALEDVTAHGSHSGAAKKKGGSWDGQTSLFDTEEQVAAQNKQDAAKNKPGKTQKKRTTLSPKARQVARRALRSASTDRKRRSNEGVEAEDVQPPAKRVVRKSPKNAKAAKKEPAKSPRTGKKSTSKPGSRRPSARRTPRRVQVAVGTTDEDSERKNDSETADLVLEVEIQGHESMNDEAEEEDDDEKVTPSRKDKRAKSKARGQAAKEVAGESKRKRNASAEDMDASTKTSGAKRSPAKKLKKGGAVSKTTAAVKTAPLPRQPGRGGLGSAAREKLAAIFRMRVQQRQQVEQMNASQASFQQSLQDEVAEDPATAGAVIDSSSAVVEAKETDNSNITMVNAEIAAAEEYQRQLQQYYYHQQVMLANSLSMSVSGCEDPSTIPLQGGIMDPRIIQERLTALEERRRQQAHVQAYYQQLMLTRERNVRALAANQAFMAASAAVWEQQLKETQSEDGTSSVTSWKDVTDAHGATDKESPGPKAEPTSDATGSETSGNAENSKGDSDSMKESETSSAAPAAPDTSNNGATSPDTVEKAAEGSASTESSPTKSASVSSKGDSAADAPAESVLYEFVLRNLTVLFSSQLAVIGWKSGGSSLKFPEARQKAFRARRMSELEELDVSMQEEEHRPNEGETEWDPNAPDESVDEEENDDLESDDFDSEEEDAEASVGAFFQTRAPRTRKATRQKTTETSNGARKKRKRKVTQSERTERWNRRRTIADIMDDEDLDDNTRKAREAEAKRAERIEAILGNFSSLSEDQLAVPEEEKENKTLCLNPMSADGAPPTGEEGTEDAPIFVYPDLVGKLKPHQVKGAKFLWSHVAQEPEGFGCVLADFMGLGKTLQVITTVQAFLSKMILDEDGNLRQRHKHVLILAPTICVRNWEAEVVKWLGKKEARHLGLFTLESSREKKMSDRVQVVKRWHKRGGVLIMGYELYRLLVLQSSGEEKIAAGNQKYAHLIEKVYACLSDPGPDLIVLDEGHRVRNHKSKLVKALAHVKTTRRIILTGYPLQNHLEEYWTMVNFARPDYLGSLDEFKNRFVAPIKNAQCIDSSEADLRLARQRAFVLTRELKPLVLRRDQQYLFKQLPPKKEYVLMCKLTDAQAQLYRIFLQRGVPMRGSSGMVDILGGYHIALAISNHPDVICETYRRLEEEERNGTSKKSKRHGVSDIFGVEDGGNDFDPYDNVPSSSAPRSRARAEPRGPRVVNDDDDDDEGETALLDMLDAPSSARPKPSPNIADEDWHRLKFAQEFMESYVPNQLEASGKMLILMELLSACQDVGDRVIIFSQSIPTLNTIAMIISKHNKYQRRHAKRLNYLRIDGSTPQQDRFRQIAQFNDLEEDVDLIMISTKAGGEGINLCAGNRIIIFDVCWNPCNDSQSMCRSYRFGQTKPVFVYRFVTMGTMEKKVYDLQIRKEGVAKRIVDEKTTERKFMSSELQTYFNIDDFEDSLLHAQGKAADDEELAIQAIPHEDSVLENILTEMRDRATTSATTTENGDGTSAAGMLADRRCIIDWFEQETMFEEDLDQQCSLAEQKEILETHIYFKACQFQLRLQQQQLENSGQLQRVLFDQQQKQRNELVLRQQIEQQRKQLAAQQAEIAAKVRMQERLTMKLSDRHLLVLRRGIKGCQDLKRKAEECGATLAIEVNSQLTDIVSAMSKVETLKWLKLNKLPGDIELHDDIWLRNEIAKETGLPLIPVNSNGNTATEPANAAATTVDSKVAIATTPVPASAASPQTTVDSNSDFIDLLDSDGEDPPKASSDNGAASGNGVATRNENDVIEIL</sequence>
<dbReference type="GO" id="GO:0004386">
    <property type="term" value="F:helicase activity"/>
    <property type="evidence" value="ECO:0007669"/>
    <property type="project" value="UniProtKB-KW"/>
</dbReference>
<dbReference type="PROSITE" id="PS51194">
    <property type="entry name" value="HELICASE_CTER"/>
    <property type="match status" value="1"/>
</dbReference>
<dbReference type="InterPro" id="IPR000330">
    <property type="entry name" value="SNF2_N"/>
</dbReference>
<feature type="compositionally biased region" description="Basic and acidic residues" evidence="10">
    <location>
        <begin position="60"/>
        <end position="79"/>
    </location>
</feature>
<feature type="compositionally biased region" description="Basic and acidic residues" evidence="10">
    <location>
        <begin position="631"/>
        <end position="642"/>
    </location>
</feature>
<reference evidence="14" key="1">
    <citation type="journal article" date="2006" name="Science">
        <title>Phytophthora genome sequences uncover evolutionary origins and mechanisms of pathogenesis.</title>
        <authorList>
            <person name="Tyler B.M."/>
            <person name="Tripathy S."/>
            <person name="Zhang X."/>
            <person name="Dehal P."/>
            <person name="Jiang R.H."/>
            <person name="Aerts A."/>
            <person name="Arredondo F.D."/>
            <person name="Baxter L."/>
            <person name="Bensasson D."/>
            <person name="Beynon J.L."/>
            <person name="Chapman J."/>
            <person name="Damasceno C.M."/>
            <person name="Dorrance A.E."/>
            <person name="Dou D."/>
            <person name="Dickerman A.W."/>
            <person name="Dubchak I.L."/>
            <person name="Garbelotto M."/>
            <person name="Gijzen M."/>
            <person name="Gordon S.G."/>
            <person name="Govers F."/>
            <person name="Grunwald N.J."/>
            <person name="Huang W."/>
            <person name="Ivors K.L."/>
            <person name="Jones R.W."/>
            <person name="Kamoun S."/>
            <person name="Krampis K."/>
            <person name="Lamour K.H."/>
            <person name="Lee M.K."/>
            <person name="McDonald W.H."/>
            <person name="Medina M."/>
            <person name="Meijer H.J."/>
            <person name="Nordberg E.K."/>
            <person name="Maclean D.J."/>
            <person name="Ospina-Giraldo M.D."/>
            <person name="Morris P.F."/>
            <person name="Phuntumart V."/>
            <person name="Putnam N.H."/>
            <person name="Rash S."/>
            <person name="Rose J.K."/>
            <person name="Sakihama Y."/>
            <person name="Salamov A.A."/>
            <person name="Savidor A."/>
            <person name="Scheuring C.F."/>
            <person name="Smith B.M."/>
            <person name="Sobral B.W."/>
            <person name="Terry A."/>
            <person name="Torto-Alalibo T.A."/>
            <person name="Win J."/>
            <person name="Xu Z."/>
            <person name="Zhang H."/>
            <person name="Grigoriev I.V."/>
            <person name="Rokhsar D.S."/>
            <person name="Boore J.L."/>
        </authorList>
    </citation>
    <scope>NUCLEOTIDE SEQUENCE [LARGE SCALE GENOMIC DNA]</scope>
    <source>
        <strain evidence="14">Pr102</strain>
    </source>
</reference>
<dbReference type="GO" id="GO:0140658">
    <property type="term" value="F:ATP-dependent chromatin remodeler activity"/>
    <property type="evidence" value="ECO:0000318"/>
    <property type="project" value="GO_Central"/>
</dbReference>
<dbReference type="InterPro" id="IPR049730">
    <property type="entry name" value="SNF2/RAD54-like_C"/>
</dbReference>